<comment type="caution">
    <text evidence="2">The sequence shown here is derived from an EMBL/GenBank/DDBJ whole genome shotgun (WGS) entry which is preliminary data.</text>
</comment>
<evidence type="ECO:0000313" key="3">
    <source>
        <dbReference type="Proteomes" id="UP000587462"/>
    </source>
</evidence>
<evidence type="ECO:0000313" key="2">
    <source>
        <dbReference type="EMBL" id="NVK76653.1"/>
    </source>
</evidence>
<dbReference type="RefSeq" id="WP_171078176.1">
    <property type="nucleotide sequence ID" value="NZ_BNBU01000001.1"/>
</dbReference>
<dbReference type="InterPro" id="IPR029016">
    <property type="entry name" value="GAF-like_dom_sf"/>
</dbReference>
<feature type="region of interest" description="Disordered" evidence="1">
    <location>
        <begin position="43"/>
        <end position="69"/>
    </location>
</feature>
<dbReference type="Proteomes" id="UP000587462">
    <property type="component" value="Unassembled WGS sequence"/>
</dbReference>
<evidence type="ECO:0000256" key="1">
    <source>
        <dbReference type="SAM" id="MobiDB-lite"/>
    </source>
</evidence>
<proteinExistence type="predicted"/>
<name>A0A7Y7E599_STRMO</name>
<dbReference type="EMBL" id="JABBXF010000004">
    <property type="protein sequence ID" value="NVK76653.1"/>
    <property type="molecule type" value="Genomic_DNA"/>
</dbReference>
<dbReference type="AlphaFoldDB" id="A0A7Y7E599"/>
<gene>
    <name evidence="2" type="ORF">HG542_03155</name>
</gene>
<dbReference type="Gene3D" id="3.30.450.40">
    <property type="match status" value="1"/>
</dbReference>
<protein>
    <submittedName>
        <fullName evidence="2">Uncharacterized protein</fullName>
    </submittedName>
</protein>
<keyword evidence="3" id="KW-1185">Reference proteome</keyword>
<organism evidence="2 3">
    <name type="scientific">Streptomyces morookaense</name>
    <name type="common">Streptoverticillium morookaense</name>
    <dbReference type="NCBI Taxonomy" id="1970"/>
    <lineage>
        <taxon>Bacteria</taxon>
        <taxon>Bacillati</taxon>
        <taxon>Actinomycetota</taxon>
        <taxon>Actinomycetes</taxon>
        <taxon>Kitasatosporales</taxon>
        <taxon>Streptomycetaceae</taxon>
        <taxon>Streptomyces</taxon>
    </lineage>
</organism>
<sequence length="69" mass="7060">MLSISGELEIAAVLRRIVATAIKLVGARYGALGVLDQEGAGLADFGSGHNPRRPATGRAGQDRCQGAAQ</sequence>
<reference evidence="2 3" key="1">
    <citation type="submission" date="2020-04" db="EMBL/GenBank/DDBJ databases">
        <title>Draft Genome Sequence of Streptomyces morookaense DSM 40503, an 8-azaguanine-producing strain.</title>
        <authorList>
            <person name="Qi J."/>
            <person name="Gao J.-M."/>
        </authorList>
    </citation>
    <scope>NUCLEOTIDE SEQUENCE [LARGE SCALE GENOMIC DNA]</scope>
    <source>
        <strain evidence="2 3">DSM 40503</strain>
    </source>
</reference>
<accession>A0A7Y7E599</accession>